<gene>
    <name evidence="2" type="ORF">NK6_2916</name>
</gene>
<evidence type="ECO:0000313" key="3">
    <source>
        <dbReference type="Proteomes" id="UP000063308"/>
    </source>
</evidence>
<name>A0A0E4BMQ9_9BRAD</name>
<dbReference type="EMBL" id="AP014685">
    <property type="protein sequence ID" value="BAR56096.1"/>
    <property type="molecule type" value="Genomic_DNA"/>
</dbReference>
<organism evidence="2 3">
    <name type="scientific">Bradyrhizobium diazoefficiens</name>
    <dbReference type="NCBI Taxonomy" id="1355477"/>
    <lineage>
        <taxon>Bacteria</taxon>
        <taxon>Pseudomonadati</taxon>
        <taxon>Pseudomonadota</taxon>
        <taxon>Alphaproteobacteria</taxon>
        <taxon>Hyphomicrobiales</taxon>
        <taxon>Nitrobacteraceae</taxon>
        <taxon>Bradyrhizobium</taxon>
    </lineage>
</organism>
<protein>
    <recommendedName>
        <fullName evidence="1">Transposase IS66 central domain-containing protein</fullName>
    </recommendedName>
</protein>
<evidence type="ECO:0000259" key="1">
    <source>
        <dbReference type="Pfam" id="PF03050"/>
    </source>
</evidence>
<dbReference type="InterPro" id="IPR004291">
    <property type="entry name" value="Transposase_IS66_central"/>
</dbReference>
<dbReference type="Proteomes" id="UP000063308">
    <property type="component" value="Chromosome"/>
</dbReference>
<accession>A0A0E4BMQ9</accession>
<proteinExistence type="predicted"/>
<reference evidence="2 3" key="1">
    <citation type="submission" date="2014-11" db="EMBL/GenBank/DDBJ databases">
        <title>Symbiosis island explosion on the genome of extra-slow-growing strains of soybean bradyrhizobia with massive insertion sequences.</title>
        <authorList>
            <person name="Iida T."/>
            <person name="Minamisawa K."/>
        </authorList>
    </citation>
    <scope>NUCLEOTIDE SEQUENCE [LARGE SCALE GENOMIC DNA]</scope>
    <source>
        <strain evidence="2 3">NK6</strain>
    </source>
</reference>
<dbReference type="AlphaFoldDB" id="A0A0E4BMQ9"/>
<dbReference type="Pfam" id="PF03050">
    <property type="entry name" value="DDE_Tnp_IS66"/>
    <property type="match status" value="1"/>
</dbReference>
<feature type="domain" description="Transposase IS66 central" evidence="1">
    <location>
        <begin position="3"/>
        <end position="28"/>
    </location>
</feature>
<sequence>MIDAKYHWHLPLYRQAQMLATHGIAIDRRPSR</sequence>
<evidence type="ECO:0000313" key="2">
    <source>
        <dbReference type="EMBL" id="BAR56096.1"/>
    </source>
</evidence>